<proteinExistence type="predicted"/>
<accession>A0AAU8HDW3</accession>
<reference evidence="1" key="1">
    <citation type="submission" date="2024-01" db="EMBL/GenBank/DDBJ databases">
        <title>The genome sequence of Micromonospora mangrovi CCTCC AA 2012012.</title>
        <authorList>
            <person name="Gao J."/>
        </authorList>
    </citation>
    <scope>NUCLEOTIDE SEQUENCE</scope>
    <source>
        <strain evidence="1">CCTCC AA 2012012</strain>
    </source>
</reference>
<dbReference type="AlphaFoldDB" id="A0AAU8HDW3"/>
<sequence length="69" mass="7384">MPSAKPRANSSLGLEVWAIGSWDELTGLRSQLAGGGRLLEVGDPHVLAGPDAGRYRQYIRVHVRTSEGA</sequence>
<dbReference type="RefSeq" id="WP_350932615.1">
    <property type="nucleotide sequence ID" value="NZ_CP157762.1"/>
</dbReference>
<organism evidence="2">
    <name type="scientific">Micromonospora sp. CCTCC AA 2012012</name>
    <dbReference type="NCBI Taxonomy" id="3111921"/>
    <lineage>
        <taxon>Bacteria</taxon>
        <taxon>Bacillati</taxon>
        <taxon>Actinomycetota</taxon>
        <taxon>Actinomycetes</taxon>
        <taxon>Micromonosporales</taxon>
        <taxon>Micromonosporaceae</taxon>
        <taxon>Micromonospora</taxon>
    </lineage>
</organism>
<evidence type="ECO:0000313" key="2">
    <source>
        <dbReference type="EMBL" id="XCH73686.1"/>
    </source>
</evidence>
<reference evidence="2" key="2">
    <citation type="submission" date="2024-06" db="EMBL/GenBank/DDBJ databases">
        <title>Micromonospora mangrovi CCTCC AA 2012012 genome sequences.</title>
        <authorList>
            <person name="Gao J."/>
        </authorList>
    </citation>
    <scope>NUCLEOTIDE SEQUENCE</scope>
    <source>
        <strain evidence="2">CCTCC AA 2012012</strain>
    </source>
</reference>
<protein>
    <submittedName>
        <fullName evidence="2">Uncharacterized protein</fullName>
    </submittedName>
</protein>
<name>A0AAU8HDW3_9ACTN</name>
<dbReference type="EMBL" id="CP159342">
    <property type="protein sequence ID" value="XCH73686.1"/>
    <property type="molecule type" value="Genomic_DNA"/>
</dbReference>
<evidence type="ECO:0000313" key="1">
    <source>
        <dbReference type="EMBL" id="XBP92989.1"/>
    </source>
</evidence>
<dbReference type="EMBL" id="CP157762">
    <property type="protein sequence ID" value="XBP92989.1"/>
    <property type="molecule type" value="Genomic_DNA"/>
</dbReference>
<gene>
    <name evidence="2" type="ORF">ABUL08_25950</name>
    <name evidence="1" type="ORF">VK199_25870</name>
</gene>